<evidence type="ECO:0000256" key="1">
    <source>
        <dbReference type="ARBA" id="ARBA00022679"/>
    </source>
</evidence>
<dbReference type="SUPFAM" id="SSF56112">
    <property type="entry name" value="Protein kinase-like (PK-like)"/>
    <property type="match status" value="1"/>
</dbReference>
<dbReference type="InterPro" id="IPR000719">
    <property type="entry name" value="Prot_kinase_dom"/>
</dbReference>
<accession>K5UY11</accession>
<feature type="domain" description="Protein kinase" evidence="5">
    <location>
        <begin position="1"/>
        <end position="245"/>
    </location>
</feature>
<dbReference type="PROSITE" id="PS50011">
    <property type="entry name" value="PROTEIN_KINASE_DOM"/>
    <property type="match status" value="1"/>
</dbReference>
<sequence length="245" mass="27050">MRVSSRQKLDELSKNQKVVERLNLSPIAHLPLQAFCREILLLHGLNHPNISGLIGVDRELFGHFCLVTEWMPYGNIMEFIATNSFVLGELIQVQVIEIASALAYLHGENVAHGNLHVGNILIDAGRHVRLTDFGLSDSCDASSANASSASTGAIRYMAPEILHPEKYGLRYVRHTPESDVHSFAMCVWAAFNGDSPFHDFPAVVASLSIISGKRPPVHTASHDLPSPLWSLLTLCWQERAVNRPS</sequence>
<keyword evidence="2" id="KW-0547">Nucleotide-binding</keyword>
<dbReference type="AlphaFoldDB" id="K5UY11"/>
<evidence type="ECO:0000256" key="2">
    <source>
        <dbReference type="ARBA" id="ARBA00022741"/>
    </source>
</evidence>
<evidence type="ECO:0000256" key="4">
    <source>
        <dbReference type="ARBA" id="ARBA00022840"/>
    </source>
</evidence>
<dbReference type="PRINTS" id="PR00109">
    <property type="entry name" value="TYRKINASE"/>
</dbReference>
<organism evidence="6 7">
    <name type="scientific">Phanerochaete carnosa (strain HHB-10118-sp)</name>
    <name type="common">White-rot fungus</name>
    <name type="synonym">Peniophora carnosa</name>
    <dbReference type="NCBI Taxonomy" id="650164"/>
    <lineage>
        <taxon>Eukaryota</taxon>
        <taxon>Fungi</taxon>
        <taxon>Dikarya</taxon>
        <taxon>Basidiomycota</taxon>
        <taxon>Agaricomycotina</taxon>
        <taxon>Agaricomycetes</taxon>
        <taxon>Polyporales</taxon>
        <taxon>Phanerochaetaceae</taxon>
        <taxon>Phanerochaete</taxon>
    </lineage>
</organism>
<keyword evidence="3" id="KW-0418">Kinase</keyword>
<protein>
    <recommendedName>
        <fullName evidence="5">Protein kinase domain-containing protein</fullName>
    </recommendedName>
</protein>
<dbReference type="InterPro" id="IPR001245">
    <property type="entry name" value="Ser-Thr/Tyr_kinase_cat_dom"/>
</dbReference>
<reference evidence="6 7" key="1">
    <citation type="journal article" date="2012" name="BMC Genomics">
        <title>Comparative genomics of the white-rot fungi, Phanerochaete carnosa and P. chrysosporium, to elucidate the genetic basis of the distinct wood types they colonize.</title>
        <authorList>
            <person name="Suzuki H."/>
            <person name="MacDonald J."/>
            <person name="Syed K."/>
            <person name="Salamov A."/>
            <person name="Hori C."/>
            <person name="Aerts A."/>
            <person name="Henrissat B."/>
            <person name="Wiebenga A."/>
            <person name="vanKuyk P.A."/>
            <person name="Barry K."/>
            <person name="Lindquist E."/>
            <person name="LaButti K."/>
            <person name="Lapidus A."/>
            <person name="Lucas S."/>
            <person name="Coutinho P."/>
            <person name="Gong Y."/>
            <person name="Samejima M."/>
            <person name="Mahadevan R."/>
            <person name="Abou-Zaid M."/>
            <person name="de Vries R.P."/>
            <person name="Igarashi K."/>
            <person name="Yadav J.S."/>
            <person name="Grigoriev I.V."/>
            <person name="Master E.R."/>
        </authorList>
    </citation>
    <scope>NUCLEOTIDE SEQUENCE [LARGE SCALE GENOMIC DNA]</scope>
    <source>
        <strain evidence="6 7">HHB-10118-sp</strain>
    </source>
</reference>
<dbReference type="PIRSF" id="PIRSF000654">
    <property type="entry name" value="Integrin-linked_kinase"/>
    <property type="match status" value="1"/>
</dbReference>
<dbReference type="GO" id="GO:0004674">
    <property type="term" value="F:protein serine/threonine kinase activity"/>
    <property type="evidence" value="ECO:0007669"/>
    <property type="project" value="TreeGrafter"/>
</dbReference>
<keyword evidence="7" id="KW-1185">Reference proteome</keyword>
<evidence type="ECO:0000259" key="5">
    <source>
        <dbReference type="PROSITE" id="PS50011"/>
    </source>
</evidence>
<dbReference type="GO" id="GO:0005524">
    <property type="term" value="F:ATP binding"/>
    <property type="evidence" value="ECO:0007669"/>
    <property type="project" value="UniProtKB-KW"/>
</dbReference>
<dbReference type="OrthoDB" id="2804215at2759"/>
<dbReference type="InterPro" id="IPR011009">
    <property type="entry name" value="Kinase-like_dom_sf"/>
</dbReference>
<dbReference type="RefSeq" id="XP_007395345.1">
    <property type="nucleotide sequence ID" value="XM_007395283.1"/>
</dbReference>
<dbReference type="KEGG" id="pco:PHACADRAFT_96072"/>
<dbReference type="EMBL" id="JH930472">
    <property type="protein sequence ID" value="EKM54996.1"/>
    <property type="molecule type" value="Genomic_DNA"/>
</dbReference>
<dbReference type="PANTHER" id="PTHR44329:SF288">
    <property type="entry name" value="MITOGEN-ACTIVATED PROTEIN KINASE KINASE KINASE 20"/>
    <property type="match status" value="1"/>
</dbReference>
<dbReference type="Pfam" id="PF07714">
    <property type="entry name" value="PK_Tyr_Ser-Thr"/>
    <property type="match status" value="1"/>
</dbReference>
<evidence type="ECO:0000313" key="7">
    <source>
        <dbReference type="Proteomes" id="UP000008370"/>
    </source>
</evidence>
<dbReference type="InterPro" id="IPR051681">
    <property type="entry name" value="Ser/Thr_Kinases-Pseudokinases"/>
</dbReference>
<keyword evidence="1" id="KW-0808">Transferase</keyword>
<feature type="non-terminal residue" evidence="6">
    <location>
        <position position="1"/>
    </location>
</feature>
<dbReference type="InParanoid" id="K5UY11"/>
<dbReference type="Proteomes" id="UP000008370">
    <property type="component" value="Unassembled WGS sequence"/>
</dbReference>
<evidence type="ECO:0000256" key="3">
    <source>
        <dbReference type="ARBA" id="ARBA00022777"/>
    </source>
</evidence>
<gene>
    <name evidence="6" type="ORF">PHACADRAFT_96072</name>
</gene>
<dbReference type="Gene3D" id="1.10.510.10">
    <property type="entry name" value="Transferase(Phosphotransferase) domain 1"/>
    <property type="match status" value="1"/>
</dbReference>
<keyword evidence="4" id="KW-0067">ATP-binding</keyword>
<dbReference type="GeneID" id="18920917"/>
<dbReference type="PANTHER" id="PTHR44329">
    <property type="entry name" value="SERINE/THREONINE-PROTEIN KINASE TNNI3K-RELATED"/>
    <property type="match status" value="1"/>
</dbReference>
<proteinExistence type="predicted"/>
<evidence type="ECO:0000313" key="6">
    <source>
        <dbReference type="EMBL" id="EKM54996.1"/>
    </source>
</evidence>
<name>K5UY11_PHACS</name>
<dbReference type="STRING" id="650164.K5UY11"/>
<dbReference type="HOGENOM" id="CLU_000288_7_18_1"/>